<evidence type="ECO:0000256" key="2">
    <source>
        <dbReference type="SAM" id="SignalP"/>
    </source>
</evidence>
<accession>A0A1B0BL91</accession>
<dbReference type="AlphaFoldDB" id="A0A1B0BL91"/>
<feature type="signal peptide" evidence="2">
    <location>
        <begin position="1"/>
        <end position="19"/>
    </location>
</feature>
<sequence length="174" mass="19516">MYKFLTVWVLLAHLTKITATTTTSTTTTPVPALKKIHESMFRITFSTESPFSTATGFSNPTCSLFHYCYAIDESFCSKALKAFNLITPGDLGIDEWNNLNTNDMLITKQVKKPTFLTDTGCMEQLHGKTITAIHCFIVKIENKSFILPLLLLLPIIPNMYFVIGGERKNAIQVD</sequence>
<dbReference type="Proteomes" id="UP000092460">
    <property type="component" value="Unassembled WGS sequence"/>
</dbReference>
<dbReference type="EMBL" id="JXJN01016255">
    <property type="status" value="NOT_ANNOTATED_CDS"/>
    <property type="molecule type" value="Genomic_DNA"/>
</dbReference>
<keyword evidence="1" id="KW-0472">Membrane</keyword>
<proteinExistence type="predicted"/>
<keyword evidence="4" id="KW-1185">Reference proteome</keyword>
<organism evidence="3 4">
    <name type="scientific">Glossina palpalis gambiensis</name>
    <dbReference type="NCBI Taxonomy" id="67801"/>
    <lineage>
        <taxon>Eukaryota</taxon>
        <taxon>Metazoa</taxon>
        <taxon>Ecdysozoa</taxon>
        <taxon>Arthropoda</taxon>
        <taxon>Hexapoda</taxon>
        <taxon>Insecta</taxon>
        <taxon>Pterygota</taxon>
        <taxon>Neoptera</taxon>
        <taxon>Endopterygota</taxon>
        <taxon>Diptera</taxon>
        <taxon>Brachycera</taxon>
        <taxon>Muscomorpha</taxon>
        <taxon>Hippoboscoidea</taxon>
        <taxon>Glossinidae</taxon>
        <taxon>Glossina</taxon>
    </lineage>
</organism>
<feature type="transmembrane region" description="Helical" evidence="1">
    <location>
        <begin position="145"/>
        <end position="163"/>
    </location>
</feature>
<name>A0A1B0BL91_9MUSC</name>
<reference evidence="4" key="1">
    <citation type="submission" date="2015-01" db="EMBL/GenBank/DDBJ databases">
        <authorList>
            <person name="Aksoy S."/>
            <person name="Warren W."/>
            <person name="Wilson R.K."/>
        </authorList>
    </citation>
    <scope>NUCLEOTIDE SEQUENCE [LARGE SCALE GENOMIC DNA]</scope>
    <source>
        <strain evidence="4">IAEA</strain>
    </source>
</reference>
<keyword evidence="1" id="KW-1133">Transmembrane helix</keyword>
<dbReference type="EMBL" id="JXJN01016256">
    <property type="status" value="NOT_ANNOTATED_CDS"/>
    <property type="molecule type" value="Genomic_DNA"/>
</dbReference>
<dbReference type="EMBL" id="JXJN01016254">
    <property type="status" value="NOT_ANNOTATED_CDS"/>
    <property type="molecule type" value="Genomic_DNA"/>
</dbReference>
<dbReference type="EnsemblMetazoa" id="GPPI033655-RA">
    <property type="protein sequence ID" value="GPPI033655-PA"/>
    <property type="gene ID" value="GPPI033655"/>
</dbReference>
<keyword evidence="2" id="KW-0732">Signal</keyword>
<feature type="chain" id="PRO_5008404986" evidence="2">
    <location>
        <begin position="20"/>
        <end position="174"/>
    </location>
</feature>
<dbReference type="STRING" id="67801.A0A1B0BL91"/>
<reference evidence="3" key="2">
    <citation type="submission" date="2020-05" db="UniProtKB">
        <authorList>
            <consortium name="EnsemblMetazoa"/>
        </authorList>
    </citation>
    <scope>IDENTIFICATION</scope>
    <source>
        <strain evidence="3">IAEA</strain>
    </source>
</reference>
<evidence type="ECO:0000313" key="3">
    <source>
        <dbReference type="EnsemblMetazoa" id="GPPI033655-PA"/>
    </source>
</evidence>
<protein>
    <submittedName>
        <fullName evidence="3">Uncharacterized protein</fullName>
    </submittedName>
</protein>
<dbReference type="VEuPathDB" id="VectorBase:GPPI033655"/>
<keyword evidence="1" id="KW-0812">Transmembrane</keyword>
<evidence type="ECO:0000313" key="4">
    <source>
        <dbReference type="Proteomes" id="UP000092460"/>
    </source>
</evidence>
<evidence type="ECO:0000256" key="1">
    <source>
        <dbReference type="SAM" id="Phobius"/>
    </source>
</evidence>